<evidence type="ECO:0000313" key="3">
    <source>
        <dbReference type="EMBL" id="BDU74179.1"/>
    </source>
</evidence>
<dbReference type="SUPFAM" id="SSF55008">
    <property type="entry name" value="HMA, heavy metal-associated domain"/>
    <property type="match status" value="1"/>
</dbReference>
<evidence type="ECO:0000259" key="2">
    <source>
        <dbReference type="PROSITE" id="PS50846"/>
    </source>
</evidence>
<protein>
    <submittedName>
        <fullName evidence="3">Heavy metal-binding protein</fullName>
    </submittedName>
</protein>
<gene>
    <name evidence="3" type="ORF">METEAL_33530</name>
</gene>
<dbReference type="Proteomes" id="UP001238179">
    <property type="component" value="Chromosome"/>
</dbReference>
<dbReference type="EMBL" id="AP027080">
    <property type="protein sequence ID" value="BDU74179.1"/>
    <property type="molecule type" value="Genomic_DNA"/>
</dbReference>
<organism evidence="3 4">
    <name type="scientific">Mesoterricola silvestris</name>
    <dbReference type="NCBI Taxonomy" id="2927979"/>
    <lineage>
        <taxon>Bacteria</taxon>
        <taxon>Pseudomonadati</taxon>
        <taxon>Acidobacteriota</taxon>
        <taxon>Holophagae</taxon>
        <taxon>Holophagales</taxon>
        <taxon>Holophagaceae</taxon>
        <taxon>Mesoterricola</taxon>
    </lineage>
</organism>
<feature type="domain" description="HMA" evidence="2">
    <location>
        <begin position="1"/>
        <end position="64"/>
    </location>
</feature>
<accession>A0AA48K9N8</accession>
<reference evidence="4" key="1">
    <citation type="journal article" date="2023" name="Int. J. Syst. Evol. Microbiol.">
        <title>Mesoterricola silvestris gen. nov., sp. nov., Mesoterricola sediminis sp. nov., Geothrix oryzae sp. nov., Geothrix edaphica sp. nov., Geothrix rubra sp. nov., and Geothrix limicola sp. nov., six novel members of Acidobacteriota isolated from soils.</title>
        <authorList>
            <person name="Itoh H."/>
            <person name="Sugisawa Y."/>
            <person name="Mise K."/>
            <person name="Xu Z."/>
            <person name="Kuniyasu M."/>
            <person name="Ushijima N."/>
            <person name="Kawano K."/>
            <person name="Kobayashi E."/>
            <person name="Shiratori Y."/>
            <person name="Masuda Y."/>
            <person name="Senoo K."/>
        </authorList>
    </citation>
    <scope>NUCLEOTIDE SEQUENCE [LARGE SCALE GENOMIC DNA]</scope>
    <source>
        <strain evidence="4">W79</strain>
    </source>
</reference>
<keyword evidence="1" id="KW-0479">Metal-binding</keyword>
<dbReference type="RefSeq" id="WP_316412852.1">
    <property type="nucleotide sequence ID" value="NZ_AP027080.1"/>
</dbReference>
<dbReference type="Gene3D" id="3.30.70.100">
    <property type="match status" value="1"/>
</dbReference>
<dbReference type="InterPro" id="IPR006121">
    <property type="entry name" value="HMA_dom"/>
</dbReference>
<evidence type="ECO:0000256" key="1">
    <source>
        <dbReference type="ARBA" id="ARBA00022723"/>
    </source>
</evidence>
<dbReference type="KEGG" id="msil:METEAL_33530"/>
<dbReference type="PROSITE" id="PS50846">
    <property type="entry name" value="HMA_2"/>
    <property type="match status" value="1"/>
</dbReference>
<name>A0AA48K9N8_9BACT</name>
<dbReference type="FunFam" id="3.30.70.100:FF:000001">
    <property type="entry name" value="ATPase copper transporting beta"/>
    <property type="match status" value="1"/>
</dbReference>
<dbReference type="PROSITE" id="PS01047">
    <property type="entry name" value="HMA_1"/>
    <property type="match status" value="1"/>
</dbReference>
<sequence>MIQLKIEGMTCGHCVMSVKQALAAVPGVQGAVDVDLASGRARVDGAPDPAALIAAVEEEGFSAAVAQ</sequence>
<proteinExistence type="predicted"/>
<dbReference type="CDD" id="cd00371">
    <property type="entry name" value="HMA"/>
    <property type="match status" value="1"/>
</dbReference>
<dbReference type="InterPro" id="IPR017969">
    <property type="entry name" value="Heavy-metal-associated_CS"/>
</dbReference>
<dbReference type="GO" id="GO:0046872">
    <property type="term" value="F:metal ion binding"/>
    <property type="evidence" value="ECO:0007669"/>
    <property type="project" value="UniProtKB-KW"/>
</dbReference>
<keyword evidence="4" id="KW-1185">Reference proteome</keyword>
<dbReference type="Pfam" id="PF00403">
    <property type="entry name" value="HMA"/>
    <property type="match status" value="1"/>
</dbReference>
<dbReference type="InterPro" id="IPR036163">
    <property type="entry name" value="HMA_dom_sf"/>
</dbReference>
<evidence type="ECO:0000313" key="4">
    <source>
        <dbReference type="Proteomes" id="UP001238179"/>
    </source>
</evidence>
<dbReference type="AlphaFoldDB" id="A0AA48K9N8"/>